<sequence>MPLPLNQIIEGDCVEILNTLPETSIDLIFADPPYHLQLQNELHRPNMTKVDAVDDDWDKFESMQAYDEFTRTWLTACKRVLKPTGTIWVIGTYHNIFRVGAMMQDLGFWILNDVIWIKLNPMPNFRGVRFTNAHETLIWASTGKDATYTFNYYAMKGLNDEKQMRSDWWLLPLATGSERVKNEHGDKAHSTQKPEALLYRVILSSSNPGDVVLDPFFGSGTTGVVAKRLHRNWIGIEKEKRYVQIAQKRIDAMQPEMFDAATFDVKSKAKSAPKVEFSVLVEHGYVQPGQRLFFGKDKTKVATIKPDARLRTADGFEGSIHQAGSHYMNNAPCNGWEHWFIEVDGQMISLDEVREKFRVDKGLYNERSG</sequence>
<evidence type="ECO:0000256" key="6">
    <source>
        <dbReference type="ARBA" id="ARBA00023125"/>
    </source>
</evidence>
<evidence type="ECO:0000256" key="7">
    <source>
        <dbReference type="RuleBase" id="RU362026"/>
    </source>
</evidence>
<keyword evidence="5" id="KW-0235">DNA replication</keyword>
<proteinExistence type="inferred from homology"/>
<gene>
    <name evidence="10" type="ordered locus">Rcas_2231</name>
</gene>
<feature type="domain" description="DNA methylase N-4/N-6" evidence="8">
    <location>
        <begin position="25"/>
        <end position="248"/>
    </location>
</feature>
<dbReference type="eggNOG" id="COG2189">
    <property type="taxonomic scope" value="Bacteria"/>
</dbReference>
<dbReference type="GO" id="GO:0008170">
    <property type="term" value="F:N-methyltransferase activity"/>
    <property type="evidence" value="ECO:0007669"/>
    <property type="project" value="InterPro"/>
</dbReference>
<dbReference type="Gene3D" id="3.40.50.150">
    <property type="entry name" value="Vaccinia Virus protein VP39"/>
    <property type="match status" value="1"/>
</dbReference>
<evidence type="ECO:0000313" key="10">
    <source>
        <dbReference type="EMBL" id="ABU58314.1"/>
    </source>
</evidence>
<accession>A7NLD1</accession>
<dbReference type="EMBL" id="CP000804">
    <property type="protein sequence ID" value="ABU58314.1"/>
    <property type="molecule type" value="Genomic_DNA"/>
</dbReference>
<dbReference type="RefSeq" id="WP_012120738.1">
    <property type="nucleotide sequence ID" value="NC_009767.1"/>
</dbReference>
<dbReference type="PANTHER" id="PTHR13370">
    <property type="entry name" value="RNA METHYLASE-RELATED"/>
    <property type="match status" value="1"/>
</dbReference>
<dbReference type="InterPro" id="IPR002941">
    <property type="entry name" value="DNA_methylase_N4/N6"/>
</dbReference>
<evidence type="ECO:0000259" key="9">
    <source>
        <dbReference type="Pfam" id="PF18755"/>
    </source>
</evidence>
<organism evidence="10 11">
    <name type="scientific">Roseiflexus castenholzii (strain DSM 13941 / HLO8)</name>
    <dbReference type="NCBI Taxonomy" id="383372"/>
    <lineage>
        <taxon>Bacteria</taxon>
        <taxon>Bacillati</taxon>
        <taxon>Chloroflexota</taxon>
        <taxon>Chloroflexia</taxon>
        <taxon>Chloroflexales</taxon>
        <taxon>Roseiflexineae</taxon>
        <taxon>Roseiflexaceae</taxon>
        <taxon>Roseiflexus</taxon>
    </lineage>
</organism>
<dbReference type="PRINTS" id="PR00508">
    <property type="entry name" value="S21N4MTFRASE"/>
</dbReference>
<evidence type="ECO:0000313" key="11">
    <source>
        <dbReference type="Proteomes" id="UP000000263"/>
    </source>
</evidence>
<dbReference type="KEGG" id="rca:Rcas_2231"/>
<keyword evidence="4" id="KW-0949">S-adenosyl-L-methionine</keyword>
<dbReference type="GO" id="GO:0009007">
    <property type="term" value="F:site-specific DNA-methyltransferase (adenine-specific) activity"/>
    <property type="evidence" value="ECO:0007669"/>
    <property type="project" value="TreeGrafter"/>
</dbReference>
<dbReference type="SUPFAM" id="SSF53335">
    <property type="entry name" value="S-adenosyl-L-methionine-dependent methyltransferases"/>
    <property type="match status" value="1"/>
</dbReference>
<evidence type="ECO:0000256" key="3">
    <source>
        <dbReference type="ARBA" id="ARBA00022679"/>
    </source>
</evidence>
<dbReference type="PROSITE" id="PS00092">
    <property type="entry name" value="N6_MTASE"/>
    <property type="match status" value="1"/>
</dbReference>
<dbReference type="OrthoDB" id="9800801at2"/>
<dbReference type="GO" id="GO:0003677">
    <property type="term" value="F:DNA binding"/>
    <property type="evidence" value="ECO:0007669"/>
    <property type="project" value="UniProtKB-KW"/>
</dbReference>
<name>A7NLD1_ROSCS</name>
<dbReference type="STRING" id="383372.Rcas_2231"/>
<evidence type="ECO:0000259" key="8">
    <source>
        <dbReference type="Pfam" id="PF01555"/>
    </source>
</evidence>
<evidence type="ECO:0000256" key="2">
    <source>
        <dbReference type="ARBA" id="ARBA00022603"/>
    </source>
</evidence>
<evidence type="ECO:0000256" key="5">
    <source>
        <dbReference type="ARBA" id="ARBA00022705"/>
    </source>
</evidence>
<dbReference type="Pfam" id="PF18755">
    <property type="entry name" value="RAMA"/>
    <property type="match status" value="1"/>
</dbReference>
<dbReference type="GO" id="GO:0005737">
    <property type="term" value="C:cytoplasm"/>
    <property type="evidence" value="ECO:0007669"/>
    <property type="project" value="TreeGrafter"/>
</dbReference>
<evidence type="ECO:0000256" key="4">
    <source>
        <dbReference type="ARBA" id="ARBA00022691"/>
    </source>
</evidence>
<dbReference type="InterPro" id="IPR001091">
    <property type="entry name" value="RM_Methyltransferase"/>
</dbReference>
<keyword evidence="3" id="KW-0808">Transferase</keyword>
<keyword evidence="6" id="KW-0238">DNA-binding</keyword>
<dbReference type="EC" id="2.1.1.-" evidence="7"/>
<dbReference type="PANTHER" id="PTHR13370:SF3">
    <property type="entry name" value="TRNA (GUANINE(10)-N2)-METHYLTRANSFERASE HOMOLOG"/>
    <property type="match status" value="1"/>
</dbReference>
<keyword evidence="11" id="KW-1185">Reference proteome</keyword>
<evidence type="ECO:0000256" key="1">
    <source>
        <dbReference type="ARBA" id="ARBA00006594"/>
    </source>
</evidence>
<dbReference type="InterPro" id="IPR002052">
    <property type="entry name" value="DNA_methylase_N6_adenine_CS"/>
</dbReference>
<dbReference type="REBASE" id="16059">
    <property type="entry name" value="M.Rca13941ORF2231P"/>
</dbReference>
<feature type="domain" description="RAMA" evidence="9">
    <location>
        <begin position="267"/>
        <end position="358"/>
    </location>
</feature>
<dbReference type="HOGENOM" id="CLU_024927_5_1_0"/>
<dbReference type="InterPro" id="IPR029063">
    <property type="entry name" value="SAM-dependent_MTases_sf"/>
</dbReference>
<dbReference type="GO" id="GO:0006260">
    <property type="term" value="P:DNA replication"/>
    <property type="evidence" value="ECO:0007669"/>
    <property type="project" value="UniProtKB-KW"/>
</dbReference>
<protein>
    <recommendedName>
        <fullName evidence="7">Methyltransferase</fullName>
        <ecNumber evidence="7">2.1.1.-</ecNumber>
    </recommendedName>
</protein>
<dbReference type="Pfam" id="PF01555">
    <property type="entry name" value="N6_N4_Mtase"/>
    <property type="match status" value="1"/>
</dbReference>
<comment type="similarity">
    <text evidence="1 7">Belongs to the N(4)/N(6)-methyltransferase family.</text>
</comment>
<dbReference type="GO" id="GO:0032259">
    <property type="term" value="P:methylation"/>
    <property type="evidence" value="ECO:0007669"/>
    <property type="project" value="UniProtKB-KW"/>
</dbReference>
<reference evidence="10 11" key="1">
    <citation type="submission" date="2007-08" db="EMBL/GenBank/DDBJ databases">
        <title>Complete sequence of Roseiflexus castenholzii DSM 13941.</title>
        <authorList>
            <consortium name="US DOE Joint Genome Institute"/>
            <person name="Copeland A."/>
            <person name="Lucas S."/>
            <person name="Lapidus A."/>
            <person name="Barry K."/>
            <person name="Glavina del Rio T."/>
            <person name="Dalin E."/>
            <person name="Tice H."/>
            <person name="Pitluck S."/>
            <person name="Thompson L.S."/>
            <person name="Brettin T."/>
            <person name="Bruce D."/>
            <person name="Detter J.C."/>
            <person name="Han C."/>
            <person name="Tapia R."/>
            <person name="Schmutz J."/>
            <person name="Larimer F."/>
            <person name="Land M."/>
            <person name="Hauser L."/>
            <person name="Kyrpides N."/>
            <person name="Mikhailova N."/>
            <person name="Bryant D.A."/>
            <person name="Hanada S."/>
            <person name="Tsukatani Y."/>
            <person name="Richardson P."/>
        </authorList>
    </citation>
    <scope>NUCLEOTIDE SEQUENCE [LARGE SCALE GENOMIC DNA]</scope>
    <source>
        <strain evidence="11">DSM 13941 / HLO8</strain>
    </source>
</reference>
<dbReference type="InterPro" id="IPR040843">
    <property type="entry name" value="RAMA"/>
</dbReference>
<dbReference type="AlphaFoldDB" id="A7NLD1"/>
<dbReference type="Proteomes" id="UP000000263">
    <property type="component" value="Chromosome"/>
</dbReference>
<keyword evidence="2 10" id="KW-0489">Methyltransferase</keyword>